<dbReference type="Ensembl" id="ENSSMRT00000024286.1">
    <property type="protein sequence ID" value="ENSSMRP00000020725.1"/>
    <property type="gene ID" value="ENSSMRG00000016125.1"/>
</dbReference>
<dbReference type="GeneTree" id="ENSGT01140000284108"/>
<dbReference type="SMART" id="SM00349">
    <property type="entry name" value="KRAB"/>
    <property type="match status" value="1"/>
</dbReference>
<dbReference type="AlphaFoldDB" id="A0A8D0CD51"/>
<dbReference type="PANTHER" id="PTHR23232:SF133">
    <property type="entry name" value="RIKEN CDNA 1700020N01 GENE"/>
    <property type="match status" value="1"/>
</dbReference>
<dbReference type="GO" id="GO:0006355">
    <property type="term" value="P:regulation of DNA-templated transcription"/>
    <property type="evidence" value="ECO:0007669"/>
    <property type="project" value="InterPro"/>
</dbReference>
<dbReference type="OMA" id="LGKECCH"/>
<reference evidence="2" key="2">
    <citation type="submission" date="2025-09" db="UniProtKB">
        <authorList>
            <consortium name="Ensembl"/>
        </authorList>
    </citation>
    <scope>IDENTIFICATION</scope>
</reference>
<dbReference type="InterPro" id="IPR001909">
    <property type="entry name" value="KRAB"/>
</dbReference>
<feature type="domain" description="KRAB" evidence="1">
    <location>
        <begin position="13"/>
        <end position="65"/>
    </location>
</feature>
<evidence type="ECO:0000259" key="1">
    <source>
        <dbReference type="PROSITE" id="PS50805"/>
    </source>
</evidence>
<protein>
    <recommendedName>
        <fullName evidence="1">KRAB domain-containing protein</fullName>
    </recommendedName>
</protein>
<keyword evidence="3" id="KW-1185">Reference proteome</keyword>
<reference evidence="2" key="1">
    <citation type="submission" date="2025-08" db="UniProtKB">
        <authorList>
            <consortium name="Ensembl"/>
        </authorList>
    </citation>
    <scope>IDENTIFICATION</scope>
</reference>
<proteinExistence type="predicted"/>
<dbReference type="PROSITE" id="PS50805">
    <property type="entry name" value="KRAB"/>
    <property type="match status" value="1"/>
</dbReference>
<evidence type="ECO:0000313" key="2">
    <source>
        <dbReference type="Ensembl" id="ENSSMRP00000020725.1"/>
    </source>
</evidence>
<sequence length="65" mass="7586">WEASKREAHPTEMTFEDAAVYFSEREWALLDPGQRTLYSDVMLENFENVASLGKYRPLLESLLFS</sequence>
<accession>A0A8D0CD51</accession>
<dbReference type="InterPro" id="IPR050169">
    <property type="entry name" value="Krueppel_C2H2_ZnF"/>
</dbReference>
<dbReference type="CDD" id="cd07765">
    <property type="entry name" value="KRAB_A-box"/>
    <property type="match status" value="1"/>
</dbReference>
<dbReference type="Pfam" id="PF01352">
    <property type="entry name" value="KRAB"/>
    <property type="match status" value="1"/>
</dbReference>
<dbReference type="SUPFAM" id="SSF109640">
    <property type="entry name" value="KRAB domain (Kruppel-associated box)"/>
    <property type="match status" value="1"/>
</dbReference>
<dbReference type="Gene3D" id="6.10.140.140">
    <property type="match status" value="1"/>
</dbReference>
<evidence type="ECO:0000313" key="3">
    <source>
        <dbReference type="Proteomes" id="UP000694421"/>
    </source>
</evidence>
<dbReference type="PANTHER" id="PTHR23232">
    <property type="entry name" value="KRAB DOMAIN C2H2 ZINC FINGER"/>
    <property type="match status" value="1"/>
</dbReference>
<dbReference type="InterPro" id="IPR036051">
    <property type="entry name" value="KRAB_dom_sf"/>
</dbReference>
<organism evidence="2 3">
    <name type="scientific">Salvator merianae</name>
    <name type="common">Argentine black and white tegu</name>
    <name type="synonym">Tupinambis merianae</name>
    <dbReference type="NCBI Taxonomy" id="96440"/>
    <lineage>
        <taxon>Eukaryota</taxon>
        <taxon>Metazoa</taxon>
        <taxon>Chordata</taxon>
        <taxon>Craniata</taxon>
        <taxon>Vertebrata</taxon>
        <taxon>Euteleostomi</taxon>
        <taxon>Lepidosauria</taxon>
        <taxon>Squamata</taxon>
        <taxon>Bifurcata</taxon>
        <taxon>Unidentata</taxon>
        <taxon>Episquamata</taxon>
        <taxon>Laterata</taxon>
        <taxon>Teiioidea</taxon>
        <taxon>Teiidae</taxon>
        <taxon>Salvator</taxon>
    </lineage>
</organism>
<name>A0A8D0CD51_SALMN</name>
<dbReference type="Proteomes" id="UP000694421">
    <property type="component" value="Unplaced"/>
</dbReference>